<sequence length="177" mass="20940">MKFFWSGVVFLALYFFCELVASDYSESMMPSKEMRNRVHRTMRVNMRVGKRYGDSEYDEEAPKRKLRMIMRTGKRTQNTPPQPYTVKDLLADFKRSSPQFLLNPRVGKNDQQWKIRAMENLSKRSDPKATDLWFGPRIGRANEELVEDFPWNYVVLNGNRLSNSNEPEEQQNEETTE</sequence>
<keyword evidence="4" id="KW-1185">Reference proteome</keyword>
<organism evidence="3 4">
    <name type="scientific">Ceutorhynchus assimilis</name>
    <name type="common">cabbage seed weevil</name>
    <dbReference type="NCBI Taxonomy" id="467358"/>
    <lineage>
        <taxon>Eukaryota</taxon>
        <taxon>Metazoa</taxon>
        <taxon>Ecdysozoa</taxon>
        <taxon>Arthropoda</taxon>
        <taxon>Hexapoda</taxon>
        <taxon>Insecta</taxon>
        <taxon>Pterygota</taxon>
        <taxon>Neoptera</taxon>
        <taxon>Endopterygota</taxon>
        <taxon>Coleoptera</taxon>
        <taxon>Polyphaga</taxon>
        <taxon>Cucujiformia</taxon>
        <taxon>Curculionidae</taxon>
        <taxon>Ceutorhynchinae</taxon>
        <taxon>Ceutorhynchus</taxon>
    </lineage>
</organism>
<accession>A0A9P0GQE7</accession>
<feature type="compositionally biased region" description="Acidic residues" evidence="1">
    <location>
        <begin position="166"/>
        <end position="177"/>
    </location>
</feature>
<protein>
    <submittedName>
        <fullName evidence="3">Uncharacterized protein</fullName>
    </submittedName>
</protein>
<feature type="chain" id="PRO_5040349250" evidence="2">
    <location>
        <begin position="23"/>
        <end position="177"/>
    </location>
</feature>
<name>A0A9P0GQE7_9CUCU</name>
<dbReference type="EMBL" id="OU892288">
    <property type="protein sequence ID" value="CAH1124642.1"/>
    <property type="molecule type" value="Genomic_DNA"/>
</dbReference>
<feature type="signal peptide" evidence="2">
    <location>
        <begin position="1"/>
        <end position="22"/>
    </location>
</feature>
<feature type="region of interest" description="Disordered" evidence="1">
    <location>
        <begin position="158"/>
        <end position="177"/>
    </location>
</feature>
<evidence type="ECO:0000256" key="2">
    <source>
        <dbReference type="SAM" id="SignalP"/>
    </source>
</evidence>
<evidence type="ECO:0000256" key="1">
    <source>
        <dbReference type="SAM" id="MobiDB-lite"/>
    </source>
</evidence>
<dbReference type="AlphaFoldDB" id="A0A9P0GQE7"/>
<gene>
    <name evidence="3" type="ORF">CEUTPL_LOCUS3579</name>
</gene>
<reference evidence="3" key="1">
    <citation type="submission" date="2022-01" db="EMBL/GenBank/DDBJ databases">
        <authorList>
            <person name="King R."/>
        </authorList>
    </citation>
    <scope>NUCLEOTIDE SEQUENCE</scope>
</reference>
<dbReference type="OrthoDB" id="6770025at2759"/>
<evidence type="ECO:0000313" key="3">
    <source>
        <dbReference type="EMBL" id="CAH1124642.1"/>
    </source>
</evidence>
<dbReference type="Proteomes" id="UP001152799">
    <property type="component" value="Chromosome 12"/>
</dbReference>
<keyword evidence="2" id="KW-0732">Signal</keyword>
<proteinExistence type="predicted"/>
<evidence type="ECO:0000313" key="4">
    <source>
        <dbReference type="Proteomes" id="UP001152799"/>
    </source>
</evidence>